<reference evidence="1" key="1">
    <citation type="journal article" date="2021" name="Proc. Natl. Acad. Sci. U.S.A.">
        <title>A Catalog of Tens of Thousands of Viruses from Human Metagenomes Reveals Hidden Associations with Chronic Diseases.</title>
        <authorList>
            <person name="Tisza M.J."/>
            <person name="Buck C.B."/>
        </authorList>
    </citation>
    <scope>NUCLEOTIDE SEQUENCE</scope>
    <source>
        <strain evidence="1">CtPYc18</strain>
    </source>
</reference>
<sequence length="49" mass="5740">MSIDEIIGVLNQYIDSVRALKGVDKKSFLVLWKHTKDTHPVKMFKKMSY</sequence>
<organism evidence="1">
    <name type="scientific">virus sp. ctPYc18</name>
    <dbReference type="NCBI Taxonomy" id="2828251"/>
    <lineage>
        <taxon>Viruses</taxon>
    </lineage>
</organism>
<protein>
    <submittedName>
        <fullName evidence="1">Uncharacterized protein</fullName>
    </submittedName>
</protein>
<proteinExistence type="predicted"/>
<name>A0A8S5RD08_9VIRU</name>
<evidence type="ECO:0000313" key="1">
    <source>
        <dbReference type="EMBL" id="DAE29027.1"/>
    </source>
</evidence>
<accession>A0A8S5RD08</accession>
<dbReference type="EMBL" id="BK059092">
    <property type="protein sequence ID" value="DAE29027.1"/>
    <property type="molecule type" value="Genomic_DNA"/>
</dbReference>